<dbReference type="InterPro" id="IPR018357">
    <property type="entry name" value="Hexapep_transf_CS"/>
</dbReference>
<feature type="domain" description="Maltose/galactoside acetyltransferase" evidence="5">
    <location>
        <begin position="1"/>
        <end position="55"/>
    </location>
</feature>
<evidence type="ECO:0000256" key="1">
    <source>
        <dbReference type="ARBA" id="ARBA00007274"/>
    </source>
</evidence>
<dbReference type="Gene3D" id="2.160.10.10">
    <property type="entry name" value="Hexapeptide repeat proteins"/>
    <property type="match status" value="1"/>
</dbReference>
<dbReference type="Pfam" id="PF12464">
    <property type="entry name" value="Mac"/>
    <property type="match status" value="1"/>
</dbReference>
<comment type="caution">
    <text evidence="6">The sequence shown here is derived from an EMBL/GenBank/DDBJ whole genome shotgun (WGS) entry which is preliminary data.</text>
</comment>
<dbReference type="InterPro" id="IPR024688">
    <property type="entry name" value="Mac_dom"/>
</dbReference>
<gene>
    <name evidence="6" type="ORF">SAMN05443572_101200</name>
</gene>
<evidence type="ECO:0000256" key="4">
    <source>
        <dbReference type="ARBA" id="ARBA00023315"/>
    </source>
</evidence>
<sequence>MEKMLAGELYNGWDAQLTAARSRARRLLRAYNDTLMEDEDLRKQLLGQLLGQVGEGVYLEPPFHCDYGTFIQLGKRVYMNFQCVILDCNRVTIGDDVSFGPNVHIYAATHPLDADERIKGPELSKPVTIGAKTWVGGGTIILPGVTVGEGVTLGAGSVVTKDVPPYVLAAGNPARVIRALR</sequence>
<dbReference type="InterPro" id="IPR011004">
    <property type="entry name" value="Trimer_LpxA-like_sf"/>
</dbReference>
<protein>
    <submittedName>
        <fullName evidence="6">Maltose O-acetyltransferase</fullName>
    </submittedName>
</protein>
<dbReference type="InterPro" id="IPR051159">
    <property type="entry name" value="Hexapeptide_acetyltransf"/>
</dbReference>
<dbReference type="Pfam" id="PF00132">
    <property type="entry name" value="Hexapep"/>
    <property type="match status" value="1"/>
</dbReference>
<keyword evidence="4" id="KW-0012">Acyltransferase</keyword>
<name>A0ABY1BVL0_MYXFU</name>
<dbReference type="PANTHER" id="PTHR23416">
    <property type="entry name" value="SIALIC ACID SYNTHASE-RELATED"/>
    <property type="match status" value="1"/>
</dbReference>
<dbReference type="EMBL" id="FOIB01000001">
    <property type="protein sequence ID" value="SES80306.1"/>
    <property type="molecule type" value="Genomic_DNA"/>
</dbReference>
<keyword evidence="7" id="KW-1185">Reference proteome</keyword>
<evidence type="ECO:0000313" key="6">
    <source>
        <dbReference type="EMBL" id="SES80306.1"/>
    </source>
</evidence>
<accession>A0ABY1BVL0</accession>
<evidence type="ECO:0000256" key="3">
    <source>
        <dbReference type="ARBA" id="ARBA00022737"/>
    </source>
</evidence>
<organism evidence="6 7">
    <name type="scientific">Myxococcus fulvus</name>
    <dbReference type="NCBI Taxonomy" id="33"/>
    <lineage>
        <taxon>Bacteria</taxon>
        <taxon>Pseudomonadati</taxon>
        <taxon>Myxococcota</taxon>
        <taxon>Myxococcia</taxon>
        <taxon>Myxococcales</taxon>
        <taxon>Cystobacterineae</taxon>
        <taxon>Myxococcaceae</taxon>
        <taxon>Myxococcus</taxon>
    </lineage>
</organism>
<dbReference type="InterPro" id="IPR001451">
    <property type="entry name" value="Hexapep"/>
</dbReference>
<comment type="similarity">
    <text evidence="1">Belongs to the transferase hexapeptide repeat family.</text>
</comment>
<keyword evidence="2" id="KW-0808">Transferase</keyword>
<evidence type="ECO:0000313" key="7">
    <source>
        <dbReference type="Proteomes" id="UP000183760"/>
    </source>
</evidence>
<evidence type="ECO:0000256" key="2">
    <source>
        <dbReference type="ARBA" id="ARBA00022679"/>
    </source>
</evidence>
<dbReference type="CDD" id="cd03357">
    <property type="entry name" value="LbH_MAT_GAT"/>
    <property type="match status" value="1"/>
</dbReference>
<proteinExistence type="inferred from homology"/>
<dbReference type="PROSITE" id="PS00101">
    <property type="entry name" value="HEXAPEP_TRANSFERASES"/>
    <property type="match status" value="1"/>
</dbReference>
<dbReference type="SMART" id="SM01266">
    <property type="entry name" value="Mac"/>
    <property type="match status" value="1"/>
</dbReference>
<dbReference type="SUPFAM" id="SSF51161">
    <property type="entry name" value="Trimeric LpxA-like enzymes"/>
    <property type="match status" value="1"/>
</dbReference>
<evidence type="ECO:0000259" key="5">
    <source>
        <dbReference type="SMART" id="SM01266"/>
    </source>
</evidence>
<reference evidence="6 7" key="1">
    <citation type="submission" date="2016-10" db="EMBL/GenBank/DDBJ databases">
        <authorList>
            <person name="Varghese N."/>
            <person name="Submissions S."/>
        </authorList>
    </citation>
    <scope>NUCLEOTIDE SEQUENCE [LARGE SCALE GENOMIC DNA]</scope>
    <source>
        <strain evidence="6 7">DSM 16525</strain>
    </source>
</reference>
<dbReference type="PANTHER" id="PTHR23416:SF23">
    <property type="entry name" value="ACETYLTRANSFERASE C18B11.09C-RELATED"/>
    <property type="match status" value="1"/>
</dbReference>
<dbReference type="Proteomes" id="UP000183760">
    <property type="component" value="Unassembled WGS sequence"/>
</dbReference>
<keyword evidence="3" id="KW-0677">Repeat</keyword>